<dbReference type="GeneID" id="63770309"/>
<accession>A0A1Y2DX14</accession>
<gene>
    <name evidence="1" type="ORF">BCR38DRAFT_201153</name>
</gene>
<sequence>MPSLWQCLEAIREAQHIIEDKARAAQNEADRVKYAAMEKAFTERTGMTVDQAIADFRPPYVQSMMGAQQYPPYNQYAQQGHSPMYQPYAQNHQSNPQRNAVAFDTLKRLASTTVDMHGHQFDLPVDLYSDASGYGAGCLITQTQEKELWNV</sequence>
<comment type="caution">
    <text evidence="1">The sequence shown here is derived from an EMBL/GenBank/DDBJ whole genome shotgun (WGS) entry which is preliminary data.</text>
</comment>
<dbReference type="OrthoDB" id="5153223at2759"/>
<keyword evidence="2" id="KW-1185">Reference proteome</keyword>
<name>A0A1Y2DX14_9PEZI</name>
<dbReference type="RefSeq" id="XP_040715256.1">
    <property type="nucleotide sequence ID" value="XM_040854097.1"/>
</dbReference>
<organism evidence="1 2">
    <name type="scientific">Pseudomassariella vexata</name>
    <dbReference type="NCBI Taxonomy" id="1141098"/>
    <lineage>
        <taxon>Eukaryota</taxon>
        <taxon>Fungi</taxon>
        <taxon>Dikarya</taxon>
        <taxon>Ascomycota</taxon>
        <taxon>Pezizomycotina</taxon>
        <taxon>Sordariomycetes</taxon>
        <taxon>Xylariomycetidae</taxon>
        <taxon>Amphisphaeriales</taxon>
        <taxon>Pseudomassariaceae</taxon>
        <taxon>Pseudomassariella</taxon>
    </lineage>
</organism>
<reference evidence="1 2" key="1">
    <citation type="submission" date="2016-07" db="EMBL/GenBank/DDBJ databases">
        <title>Pervasive Adenine N6-methylation of Active Genes in Fungi.</title>
        <authorList>
            <consortium name="DOE Joint Genome Institute"/>
            <person name="Mondo S.J."/>
            <person name="Dannebaum R.O."/>
            <person name="Kuo R.C."/>
            <person name="Labutti K."/>
            <person name="Haridas S."/>
            <person name="Kuo A."/>
            <person name="Salamov A."/>
            <person name="Ahrendt S.R."/>
            <person name="Lipzen A."/>
            <person name="Sullivan W."/>
            <person name="Andreopoulos W.B."/>
            <person name="Clum A."/>
            <person name="Lindquist E."/>
            <person name="Daum C."/>
            <person name="Ramamoorthy G.K."/>
            <person name="Gryganskyi A."/>
            <person name="Culley D."/>
            <person name="Magnuson J.K."/>
            <person name="James T.Y."/>
            <person name="O'Malley M.A."/>
            <person name="Stajich J.E."/>
            <person name="Spatafora J.W."/>
            <person name="Visel A."/>
            <person name="Grigoriev I.V."/>
        </authorList>
    </citation>
    <scope>NUCLEOTIDE SEQUENCE [LARGE SCALE GENOMIC DNA]</scope>
    <source>
        <strain evidence="1 2">CBS 129021</strain>
    </source>
</reference>
<evidence type="ECO:0000313" key="2">
    <source>
        <dbReference type="Proteomes" id="UP000193689"/>
    </source>
</evidence>
<proteinExistence type="predicted"/>
<dbReference type="AlphaFoldDB" id="A0A1Y2DX14"/>
<dbReference type="InParanoid" id="A0A1Y2DX14"/>
<protein>
    <submittedName>
        <fullName evidence="1">Uncharacterized protein</fullName>
    </submittedName>
</protein>
<dbReference type="Proteomes" id="UP000193689">
    <property type="component" value="Unassembled WGS sequence"/>
</dbReference>
<evidence type="ECO:0000313" key="1">
    <source>
        <dbReference type="EMBL" id="ORY63842.1"/>
    </source>
</evidence>
<dbReference type="EMBL" id="MCFJ01000007">
    <property type="protein sequence ID" value="ORY63842.1"/>
    <property type="molecule type" value="Genomic_DNA"/>
</dbReference>